<dbReference type="FunCoup" id="F2U614">
    <property type="interactions" value="98"/>
</dbReference>
<name>F2U614_SALR5</name>
<feature type="domain" description="F-box" evidence="2">
    <location>
        <begin position="49"/>
        <end position="95"/>
    </location>
</feature>
<dbReference type="RefSeq" id="XP_004995319.1">
    <property type="nucleotide sequence ID" value="XM_004995262.1"/>
</dbReference>
<evidence type="ECO:0000313" key="3">
    <source>
        <dbReference type="EMBL" id="EGD82955.1"/>
    </source>
</evidence>
<dbReference type="GO" id="GO:0031146">
    <property type="term" value="P:SCF-dependent proteasomal ubiquitin-dependent protein catabolic process"/>
    <property type="evidence" value="ECO:0007669"/>
    <property type="project" value="InterPro"/>
</dbReference>
<evidence type="ECO:0000313" key="4">
    <source>
        <dbReference type="Proteomes" id="UP000007799"/>
    </source>
</evidence>
<dbReference type="InterPro" id="IPR036047">
    <property type="entry name" value="F-box-like_dom_sf"/>
</dbReference>
<dbReference type="eggNOG" id="ENOG502QUXD">
    <property type="taxonomic scope" value="Eukaryota"/>
</dbReference>
<dbReference type="InterPro" id="IPR027417">
    <property type="entry name" value="P-loop_NTPase"/>
</dbReference>
<dbReference type="SMART" id="SM00256">
    <property type="entry name" value="FBOX"/>
    <property type="match status" value="1"/>
</dbReference>
<dbReference type="GO" id="GO:0019005">
    <property type="term" value="C:SCF ubiquitin ligase complex"/>
    <property type="evidence" value="ECO:0007669"/>
    <property type="project" value="TreeGrafter"/>
</dbReference>
<dbReference type="STRING" id="946362.F2U614"/>
<feature type="region of interest" description="Disordered" evidence="1">
    <location>
        <begin position="398"/>
        <end position="420"/>
    </location>
</feature>
<accession>F2U614</accession>
<dbReference type="GO" id="GO:0000209">
    <property type="term" value="P:protein polyubiquitination"/>
    <property type="evidence" value="ECO:0007669"/>
    <property type="project" value="TreeGrafter"/>
</dbReference>
<dbReference type="Gene3D" id="3.40.50.300">
    <property type="entry name" value="P-loop containing nucleotide triphosphate hydrolases"/>
    <property type="match status" value="1"/>
</dbReference>
<feature type="compositionally biased region" description="Basic and acidic residues" evidence="1">
    <location>
        <begin position="398"/>
        <end position="410"/>
    </location>
</feature>
<dbReference type="Gene3D" id="1.20.1280.50">
    <property type="match status" value="1"/>
</dbReference>
<sequence length="420" mass="47123">MSTDSVRAWLQQSPLYRADRFMRMQLTASGGFAAHIADPSGFNAWRSDDFTFDTLPRELRILILSFLPPEDLFRLAAVNRNWYDITNDPILWRHVLMQEMPLWPTVTSATFPNHHALFKDPKATYRRCSPLMGEHRAELSLLPASSPPPVVRHLFARHRRFRVAVFGAGLEHIAHGLVTEILWGEDSPFQVLGMSPGTDGVGGGVSLRVDAHTAFDMITLYQKTAAERARQSDEDTGRLQNGRGELRESERRVCEHVDAFVMVVDAARLGDAASAAHVRRCCDELQLFMNPAWTRTCAPLVVWNCSSSATPRRASAVQAAEVLRLPSQPRVWRVEDVCVENFAGPISRTARWLAPSPAPPAGSHETSLDTDTWHIVHTAAEHTFPYWVHMLLRFDSEGGREREREREMKGRGAVGCAPAM</sequence>
<organism evidence="4">
    <name type="scientific">Salpingoeca rosetta (strain ATCC 50818 / BSB-021)</name>
    <dbReference type="NCBI Taxonomy" id="946362"/>
    <lineage>
        <taxon>Eukaryota</taxon>
        <taxon>Choanoflagellata</taxon>
        <taxon>Craspedida</taxon>
        <taxon>Salpingoecidae</taxon>
        <taxon>Salpingoeca</taxon>
    </lineage>
</organism>
<dbReference type="PANTHER" id="PTHR16008:SF4">
    <property type="entry name" value="F-BOX ONLY PROTEIN 4"/>
    <property type="match status" value="1"/>
</dbReference>
<dbReference type="EMBL" id="GL832962">
    <property type="protein sequence ID" value="EGD82955.1"/>
    <property type="molecule type" value="Genomic_DNA"/>
</dbReference>
<dbReference type="SUPFAM" id="SSF81383">
    <property type="entry name" value="F-box domain"/>
    <property type="match status" value="1"/>
</dbReference>
<dbReference type="PANTHER" id="PTHR16008">
    <property type="entry name" value="F-BOX ONLY PROTEIN 4"/>
    <property type="match status" value="1"/>
</dbReference>
<dbReference type="GeneID" id="16075902"/>
<evidence type="ECO:0000259" key="2">
    <source>
        <dbReference type="PROSITE" id="PS50181"/>
    </source>
</evidence>
<dbReference type="InParanoid" id="F2U614"/>
<dbReference type="InterPro" id="IPR001810">
    <property type="entry name" value="F-box_dom"/>
</dbReference>
<keyword evidence="4" id="KW-1185">Reference proteome</keyword>
<dbReference type="AlphaFoldDB" id="F2U614"/>
<dbReference type="InterPro" id="IPR039588">
    <property type="entry name" value="FBXO4"/>
</dbReference>
<dbReference type="Pfam" id="PF12937">
    <property type="entry name" value="F-box-like"/>
    <property type="match status" value="1"/>
</dbReference>
<dbReference type="Proteomes" id="UP000007799">
    <property type="component" value="Unassembled WGS sequence"/>
</dbReference>
<evidence type="ECO:0000256" key="1">
    <source>
        <dbReference type="SAM" id="MobiDB-lite"/>
    </source>
</evidence>
<dbReference type="OrthoDB" id="3219396at2759"/>
<protein>
    <recommendedName>
        <fullName evidence="2">F-box domain-containing protein</fullName>
    </recommendedName>
</protein>
<proteinExistence type="predicted"/>
<dbReference type="KEGG" id="sre:PTSG_03590"/>
<gene>
    <name evidence="3" type="ORF">PTSG_03590</name>
</gene>
<reference evidence="3" key="1">
    <citation type="submission" date="2009-08" db="EMBL/GenBank/DDBJ databases">
        <title>Annotation of Salpingoeca rosetta.</title>
        <authorList>
            <consortium name="The Broad Institute Genome Sequencing Platform"/>
            <person name="Russ C."/>
            <person name="Cuomo C."/>
            <person name="Burger G."/>
            <person name="Gray M.W."/>
            <person name="Holland P.W.H."/>
            <person name="King N."/>
            <person name="Lang F.B.F."/>
            <person name="Roger A.J."/>
            <person name="Ruiz-Trillo I."/>
            <person name="Young S.K."/>
            <person name="Zeng Q."/>
            <person name="Gargeya S."/>
            <person name="Alvarado L."/>
            <person name="Berlin A."/>
            <person name="Chapman S.B."/>
            <person name="Chen Z."/>
            <person name="Freedman E."/>
            <person name="Gellesch M."/>
            <person name="Goldberg J."/>
            <person name="Griggs A."/>
            <person name="Gujja S."/>
            <person name="Heilman E."/>
            <person name="Heiman D."/>
            <person name="Howarth C."/>
            <person name="Mehta T."/>
            <person name="Neiman D."/>
            <person name="Pearson M."/>
            <person name="Roberts A."/>
            <person name="Saif S."/>
            <person name="Shea T."/>
            <person name="Shenoy N."/>
            <person name="Sisk P."/>
            <person name="Stolte C."/>
            <person name="Sykes S."/>
            <person name="White J."/>
            <person name="Yandava C."/>
            <person name="Haas B."/>
            <person name="Nusbaum C."/>
            <person name="Birren B."/>
        </authorList>
    </citation>
    <scope>NUCLEOTIDE SEQUENCE [LARGE SCALE GENOMIC DNA]</scope>
    <source>
        <strain evidence="3">ATCC 50818</strain>
    </source>
</reference>
<dbReference type="PROSITE" id="PS50181">
    <property type="entry name" value="FBOX"/>
    <property type="match status" value="1"/>
</dbReference>